<comment type="caution">
    <text evidence="1">The sequence shown here is derived from an EMBL/GenBank/DDBJ whole genome shotgun (WGS) entry which is preliminary data.</text>
</comment>
<dbReference type="Proteomes" id="UP001595844">
    <property type="component" value="Unassembled WGS sequence"/>
</dbReference>
<name>A0ABV8VHU7_9NOCA</name>
<reference evidence="2" key="1">
    <citation type="journal article" date="2019" name="Int. J. Syst. Evol. Microbiol.">
        <title>The Global Catalogue of Microorganisms (GCM) 10K type strain sequencing project: providing services to taxonomists for standard genome sequencing and annotation.</title>
        <authorList>
            <consortium name="The Broad Institute Genomics Platform"/>
            <consortium name="The Broad Institute Genome Sequencing Center for Infectious Disease"/>
            <person name="Wu L."/>
            <person name="Ma J."/>
        </authorList>
    </citation>
    <scope>NUCLEOTIDE SEQUENCE [LARGE SCALE GENOMIC DNA]</scope>
    <source>
        <strain evidence="2">IBRC-M 10490</strain>
    </source>
</reference>
<accession>A0ABV8VHU7</accession>
<evidence type="ECO:0000313" key="1">
    <source>
        <dbReference type="EMBL" id="MFC4375628.1"/>
    </source>
</evidence>
<keyword evidence="2" id="KW-1185">Reference proteome</keyword>
<organism evidence="1 2">
    <name type="scientific">Nocardia halotolerans</name>
    <dbReference type="NCBI Taxonomy" id="1755878"/>
    <lineage>
        <taxon>Bacteria</taxon>
        <taxon>Bacillati</taxon>
        <taxon>Actinomycetota</taxon>
        <taxon>Actinomycetes</taxon>
        <taxon>Mycobacteriales</taxon>
        <taxon>Nocardiaceae</taxon>
        <taxon>Nocardia</taxon>
    </lineage>
</organism>
<proteinExistence type="predicted"/>
<dbReference type="RefSeq" id="WP_378562657.1">
    <property type="nucleotide sequence ID" value="NZ_JBHSDL010000014.1"/>
</dbReference>
<sequence length="211" mass="22273">MYTFQTPAPITVTVDVLCADVTVIADDRTDTVVEVRPADPAKKADVRAAEHTVVDFAAGTLSVTSRRDWHTHTPFGGNPAIELVVAVPTGSQFTGIAAVGRLFGAGELGRCRLSISLGDIVIERPQESVTAKTAKGDIRIGEAVRGEFRLETSSGELEVGVHPGSVVRMESETGAGAVHNLMDPVASTAEHVHIHARNILGNIIVRHTVAA</sequence>
<protein>
    <recommendedName>
        <fullName evidence="3">Adhesin domain-containing protein</fullName>
    </recommendedName>
</protein>
<evidence type="ECO:0008006" key="3">
    <source>
        <dbReference type="Google" id="ProtNLM"/>
    </source>
</evidence>
<dbReference type="EMBL" id="JBHSDL010000014">
    <property type="protein sequence ID" value="MFC4375628.1"/>
    <property type="molecule type" value="Genomic_DNA"/>
</dbReference>
<gene>
    <name evidence="1" type="ORF">ACFO5K_16125</name>
</gene>
<evidence type="ECO:0000313" key="2">
    <source>
        <dbReference type="Proteomes" id="UP001595844"/>
    </source>
</evidence>